<evidence type="ECO:0008006" key="4">
    <source>
        <dbReference type="Google" id="ProtNLM"/>
    </source>
</evidence>
<evidence type="ECO:0000313" key="3">
    <source>
        <dbReference type="Proteomes" id="UP000807306"/>
    </source>
</evidence>
<dbReference type="EMBL" id="MU157838">
    <property type="protein sequence ID" value="KAF9530736.1"/>
    <property type="molecule type" value="Genomic_DNA"/>
</dbReference>
<comment type="caution">
    <text evidence="2">The sequence shown here is derived from an EMBL/GenBank/DDBJ whole genome shotgun (WGS) entry which is preliminary data.</text>
</comment>
<proteinExistence type="predicted"/>
<name>A0A9P6EKE2_9AGAR</name>
<evidence type="ECO:0000256" key="1">
    <source>
        <dbReference type="SAM" id="MobiDB-lite"/>
    </source>
</evidence>
<organism evidence="2 3">
    <name type="scientific">Crepidotus variabilis</name>
    <dbReference type="NCBI Taxonomy" id="179855"/>
    <lineage>
        <taxon>Eukaryota</taxon>
        <taxon>Fungi</taxon>
        <taxon>Dikarya</taxon>
        <taxon>Basidiomycota</taxon>
        <taxon>Agaricomycotina</taxon>
        <taxon>Agaricomycetes</taxon>
        <taxon>Agaricomycetidae</taxon>
        <taxon>Agaricales</taxon>
        <taxon>Agaricineae</taxon>
        <taxon>Crepidotaceae</taxon>
        <taxon>Crepidotus</taxon>
    </lineage>
</organism>
<dbReference type="Proteomes" id="UP000807306">
    <property type="component" value="Unassembled WGS sequence"/>
</dbReference>
<dbReference type="AlphaFoldDB" id="A0A9P6EKE2"/>
<protein>
    <recommendedName>
        <fullName evidence="4">F-box domain-containing protein</fullName>
    </recommendedName>
</protein>
<evidence type="ECO:0000313" key="2">
    <source>
        <dbReference type="EMBL" id="KAF9530736.1"/>
    </source>
</evidence>
<keyword evidence="3" id="KW-1185">Reference proteome</keyword>
<feature type="region of interest" description="Disordered" evidence="1">
    <location>
        <begin position="500"/>
        <end position="521"/>
    </location>
</feature>
<feature type="region of interest" description="Disordered" evidence="1">
    <location>
        <begin position="580"/>
        <end position="605"/>
    </location>
</feature>
<gene>
    <name evidence="2" type="ORF">CPB83DRAFT_156911</name>
</gene>
<reference evidence="2" key="1">
    <citation type="submission" date="2020-11" db="EMBL/GenBank/DDBJ databases">
        <authorList>
            <consortium name="DOE Joint Genome Institute"/>
            <person name="Ahrendt S."/>
            <person name="Riley R."/>
            <person name="Andreopoulos W."/>
            <person name="Labutti K."/>
            <person name="Pangilinan J."/>
            <person name="Ruiz-Duenas F.J."/>
            <person name="Barrasa J.M."/>
            <person name="Sanchez-Garcia M."/>
            <person name="Camarero S."/>
            <person name="Miyauchi S."/>
            <person name="Serrano A."/>
            <person name="Linde D."/>
            <person name="Babiker R."/>
            <person name="Drula E."/>
            <person name="Ayuso-Fernandez I."/>
            <person name="Pacheco R."/>
            <person name="Padilla G."/>
            <person name="Ferreira P."/>
            <person name="Barriuso J."/>
            <person name="Kellner H."/>
            <person name="Castanera R."/>
            <person name="Alfaro M."/>
            <person name="Ramirez L."/>
            <person name="Pisabarro A.G."/>
            <person name="Kuo A."/>
            <person name="Tritt A."/>
            <person name="Lipzen A."/>
            <person name="He G."/>
            <person name="Yan M."/>
            <person name="Ng V."/>
            <person name="Cullen D."/>
            <person name="Martin F."/>
            <person name="Rosso M.-N."/>
            <person name="Henrissat B."/>
            <person name="Hibbett D."/>
            <person name="Martinez A.T."/>
            <person name="Grigoriev I.V."/>
        </authorList>
    </citation>
    <scope>NUCLEOTIDE SEQUENCE</scope>
    <source>
        <strain evidence="2">CBS 506.95</strain>
    </source>
</reference>
<sequence length="706" mass="79314">MPLSIRSLIARFCDPHSSTLEHIQPVLSGSTGPNLECIKVLPCTSHSSKEQGISLPEPRPSAPPPLPEHPVLALEVPHEVEQPAKSGHDPEANLLVPVNHLPVEVLAELFTTICHADSDRFLGDTKNRHRKTTPLVLGSVCKQWRAIVWSTPRIWSHVSLCLSTSRWETQTSLLSDWLSHSGVCPLIINLCFENEEEWASSTPEDFVNILAGTANRWSAINYVLPEDWYPLLEVIKEKLDILTTISTQPLWTDCSLSPSRRKRLKLFEHAPVLECLHLNGYYLTDVSVQWDQLKRFTIQHVYLDECFYALPLTFNLTWCRIYTILLNDVDRMIADPEKPIRLEHLETLIIYSAVWEDLLRLLSHLSLPTLDTLIITAPTQEIVYPELYPVLLKATGCPTELIHIRKFVVGELEWFVQPIGLLEKELREFLALLPLLEDLEIDITSKAEQSTAAFCVWWFIDLLKVPLTDMLHHNCSEQVSIDVEYPTSIQLLEPRSKLKGIDSDRSPELLEEGGNSVTPSSTHIHPHLIPLVPASPLLSSTLLPSYPTTSDPHPDNPPILQNLKHFSFSGPVVFRHGLADAQSQQPDHDTKGRRSESESPIQDVSCSITAKPESEFGKALVQTLRCRRGRSLEDQDQTCSDSSNIESLAVASPWILKPLLSFVFKASALACLEEETRTPTDVVKAELKGMSAAGGLKIQLEDIVWI</sequence>
<accession>A0A9P6EKE2</accession>
<feature type="compositionally biased region" description="Basic and acidic residues" evidence="1">
    <location>
        <begin position="586"/>
        <end position="597"/>
    </location>
</feature>
<dbReference type="OrthoDB" id="3270987at2759"/>